<reference evidence="3" key="1">
    <citation type="submission" date="2017-09" db="EMBL/GenBank/DDBJ databases">
        <title>Depth-based differentiation of microbial function through sediment-hosted aquifers and enrichment of novel symbionts in the deep terrestrial subsurface.</title>
        <authorList>
            <person name="Probst A.J."/>
            <person name="Ladd B."/>
            <person name="Jarett J.K."/>
            <person name="Geller-Mcgrath D.E."/>
            <person name="Sieber C.M.K."/>
            <person name="Emerson J.B."/>
            <person name="Anantharaman K."/>
            <person name="Thomas B.C."/>
            <person name="Malmstrom R."/>
            <person name="Stieglmeier M."/>
            <person name="Klingl A."/>
            <person name="Woyke T."/>
            <person name="Ryan C.M."/>
            <person name="Banfield J.F."/>
        </authorList>
    </citation>
    <scope>NUCLEOTIDE SEQUENCE [LARGE SCALE GENOMIC DNA]</scope>
</reference>
<evidence type="ECO:0000313" key="3">
    <source>
        <dbReference type="Proteomes" id="UP000231503"/>
    </source>
</evidence>
<feature type="transmembrane region" description="Helical" evidence="1">
    <location>
        <begin position="12"/>
        <end position="38"/>
    </location>
</feature>
<comment type="caution">
    <text evidence="2">The sequence shown here is derived from an EMBL/GenBank/DDBJ whole genome shotgun (WGS) entry which is preliminary data.</text>
</comment>
<keyword evidence="1" id="KW-0812">Transmembrane</keyword>
<sequence length="472" mass="51815">MRKSVPLQKNAGIVVVLVIVFGSIFVMLLGGSLGFIGLQHRQSLERVSYAEALEIAEAGVNYYRWHLAHDPEDLQDGTGGGGPYVHEYHDPEGGLLGYFSLEVSGNMSCGVVSGAQLVSTGWTVDHPDVKRTVSVKYVRPTVADFSFLLNDNVWAGADREIKGPYHSNGGIRMDGENNSLVTSSKETWLCTSSFGCNPSQNQDGVFGAGENSDLWRFPVSTFDFNGITVDLAEIKAITQGGGGLYFAPSGEYGYHVILKEDRTIDVWMVTAVNAIDAYNTETGWHDEYSVIGAETFLGNFPVPSDCGAVFVEDTLWIGSSSIESRVNGKITLVSADLTDPNKETDIWINGDVTYADPETDGFVLIAQHNNLIGLQVPDSMELQGVFIAQTGHFGRNHYPTTYSPYHKREKLEIFGSVVSNGRVGTKWTSSGVWVSGFDKRENTYDPEMSFEPPAFLPATSNEYEFKQWEEVD</sequence>
<accession>A0A2H0TCI5</accession>
<evidence type="ECO:0000256" key="1">
    <source>
        <dbReference type="SAM" id="Phobius"/>
    </source>
</evidence>
<evidence type="ECO:0000313" key="2">
    <source>
        <dbReference type="EMBL" id="PIR69269.1"/>
    </source>
</evidence>
<dbReference type="EMBL" id="PFCO01000009">
    <property type="protein sequence ID" value="PIR69269.1"/>
    <property type="molecule type" value="Genomic_DNA"/>
</dbReference>
<name>A0A2H0TCI5_9BACT</name>
<proteinExistence type="predicted"/>
<keyword evidence="1" id="KW-1133">Transmembrane helix</keyword>
<dbReference type="Proteomes" id="UP000231503">
    <property type="component" value="Unassembled WGS sequence"/>
</dbReference>
<gene>
    <name evidence="2" type="ORF">COU47_04210</name>
</gene>
<protein>
    <recommendedName>
        <fullName evidence="4">Type 4 fimbrial biogenesis protein PilX N-terminal domain-containing protein</fullName>
    </recommendedName>
</protein>
<dbReference type="AlphaFoldDB" id="A0A2H0TCI5"/>
<evidence type="ECO:0008006" key="4">
    <source>
        <dbReference type="Google" id="ProtNLM"/>
    </source>
</evidence>
<keyword evidence="1" id="KW-0472">Membrane</keyword>
<organism evidence="2 3">
    <name type="scientific">Candidatus Niyogibacteria bacterium CG10_big_fil_rev_8_21_14_0_10_46_36</name>
    <dbReference type="NCBI Taxonomy" id="1974726"/>
    <lineage>
        <taxon>Bacteria</taxon>
        <taxon>Candidatus Niyogiibacteriota</taxon>
    </lineage>
</organism>